<dbReference type="Proteomes" id="UP000696413">
    <property type="component" value="Unassembled WGS sequence"/>
</dbReference>
<dbReference type="EMBL" id="JAHBOM010000028">
    <property type="protein sequence ID" value="MBU8826677.1"/>
    <property type="molecule type" value="Genomic_DNA"/>
</dbReference>
<evidence type="ECO:0000256" key="2">
    <source>
        <dbReference type="ARBA" id="ARBA00022679"/>
    </source>
</evidence>
<dbReference type="SUPFAM" id="SSF53756">
    <property type="entry name" value="UDP-Glycosyltransferase/glycogen phosphorylase"/>
    <property type="match status" value="1"/>
</dbReference>
<dbReference type="Pfam" id="PF13579">
    <property type="entry name" value="Glyco_trans_4_4"/>
    <property type="match status" value="1"/>
</dbReference>
<dbReference type="RefSeq" id="WP_214395943.1">
    <property type="nucleotide sequence ID" value="NZ_JAHBOL010000009.1"/>
</dbReference>
<dbReference type="Gene3D" id="3.40.50.2000">
    <property type="entry name" value="Glycogen Phosphorylase B"/>
    <property type="match status" value="2"/>
</dbReference>
<name>A0ABS6HVG5_MYCGD</name>
<feature type="domain" description="Glycosyltransferase subfamily 4-like N-terminal" evidence="3">
    <location>
        <begin position="44"/>
        <end position="167"/>
    </location>
</feature>
<gene>
    <name evidence="4" type="ORF">KL859_27875</name>
</gene>
<evidence type="ECO:0000313" key="4">
    <source>
        <dbReference type="EMBL" id="MBU8826677.1"/>
    </source>
</evidence>
<dbReference type="CDD" id="cd03801">
    <property type="entry name" value="GT4_PimA-like"/>
    <property type="match status" value="1"/>
</dbReference>
<dbReference type="InterPro" id="IPR028098">
    <property type="entry name" value="Glyco_trans_4-like_N"/>
</dbReference>
<evidence type="ECO:0000313" key="5">
    <source>
        <dbReference type="Proteomes" id="UP000696413"/>
    </source>
</evidence>
<keyword evidence="1" id="KW-0328">Glycosyltransferase</keyword>
<keyword evidence="2" id="KW-0808">Transferase</keyword>
<dbReference type="PANTHER" id="PTHR12526">
    <property type="entry name" value="GLYCOSYLTRANSFERASE"/>
    <property type="match status" value="1"/>
</dbReference>
<evidence type="ECO:0000259" key="3">
    <source>
        <dbReference type="Pfam" id="PF13579"/>
    </source>
</evidence>
<organism evidence="4 5">
    <name type="scientific">Mycolicibacterium goodii</name>
    <name type="common">Mycobacterium goodii</name>
    <dbReference type="NCBI Taxonomy" id="134601"/>
    <lineage>
        <taxon>Bacteria</taxon>
        <taxon>Bacillati</taxon>
        <taxon>Actinomycetota</taxon>
        <taxon>Actinomycetes</taxon>
        <taxon>Mycobacteriales</taxon>
        <taxon>Mycobacteriaceae</taxon>
        <taxon>Mycolicibacterium</taxon>
    </lineage>
</organism>
<sequence>MRAYIPLPNGLSATVWGERHRRGEVPDASPYGLHKLADHGIDVTFGEVSAGRAVQRVAASVRYRTAGLELVEGLVAMRESRRADAVLAYDERTGVPAALLRGGRRIPVVLGIGWLTHRAGSPRVHAALARRAMLRAASVFTQCEPVLSLLHHEWGVPRARLHYLPVGIDTDFYPIQPQPDPDSVVVVSAGEDRYRDHALLVSAVSRLQATHHGLRLELATGLPVDLPSSLGTLYRGRMDGKMRDLYRRARVVAIALRPTFSGSGLTVALEAMSSGRPVVMTDNPGIADYIEHGVTGLLVPPGDVDAFAAAVGELLSDPARCAEMGAAAAVRARREFTSTVMAANLAALVHTA</sequence>
<accession>A0ABS6HVG5</accession>
<dbReference type="Pfam" id="PF13692">
    <property type="entry name" value="Glyco_trans_1_4"/>
    <property type="match status" value="1"/>
</dbReference>
<evidence type="ECO:0000256" key="1">
    <source>
        <dbReference type="ARBA" id="ARBA00022676"/>
    </source>
</evidence>
<dbReference type="PANTHER" id="PTHR12526:SF635">
    <property type="entry name" value="GLYCOSYL TRANSFERASE GROUP 1"/>
    <property type="match status" value="1"/>
</dbReference>
<reference evidence="4 5" key="1">
    <citation type="submission" date="2021-05" db="EMBL/GenBank/DDBJ databases">
        <title>Draft Genome Sequences of Clinical Respiratory Isolates of Mycobacterium goodii Recovered in Ireland.</title>
        <authorList>
            <person name="Flanagan P.R."/>
            <person name="Mok S."/>
            <person name="Roycroft E."/>
            <person name="Rogers T.R."/>
            <person name="Fitzgibbon M."/>
        </authorList>
    </citation>
    <scope>NUCLEOTIDE SEQUENCE [LARGE SCALE GENOMIC DNA]</scope>
    <source>
        <strain evidence="4 5">14IE55</strain>
    </source>
</reference>
<keyword evidence="5" id="KW-1185">Reference proteome</keyword>
<comment type="caution">
    <text evidence="4">The sequence shown here is derived from an EMBL/GenBank/DDBJ whole genome shotgun (WGS) entry which is preliminary data.</text>
</comment>
<proteinExistence type="predicted"/>
<protein>
    <submittedName>
        <fullName evidence="4">Glycosyltransferase family 4 protein</fullName>
    </submittedName>
</protein>